<evidence type="ECO:0000313" key="1">
    <source>
        <dbReference type="EMBL" id="QNU66072.1"/>
    </source>
</evidence>
<proteinExistence type="predicted"/>
<name>A0A4U7JHB4_9FIRM</name>
<dbReference type="KEGG" id="rher:EHE19_014445"/>
<dbReference type="Proteomes" id="UP000306409">
    <property type="component" value="Chromosome"/>
</dbReference>
<keyword evidence="2" id="KW-1185">Reference proteome</keyword>
<dbReference type="AlphaFoldDB" id="A0A4U7JHB4"/>
<reference evidence="1 2" key="1">
    <citation type="submission" date="2020-09" db="EMBL/GenBank/DDBJ databases">
        <title>Characterization and genome sequencing of Ruminiclostridium sp. nov. MA18.</title>
        <authorList>
            <person name="Rettenmaier R."/>
            <person name="Kowollik M.-L."/>
            <person name="Liebl W."/>
            <person name="Zverlov V."/>
        </authorList>
    </citation>
    <scope>NUCLEOTIDE SEQUENCE [LARGE SCALE GENOMIC DNA]</scope>
    <source>
        <strain evidence="1 2">MA18</strain>
    </source>
</reference>
<organism evidence="1 2">
    <name type="scientific">Ruminiclostridium herbifermentans</name>
    <dbReference type="NCBI Taxonomy" id="2488810"/>
    <lineage>
        <taxon>Bacteria</taxon>
        <taxon>Bacillati</taxon>
        <taxon>Bacillota</taxon>
        <taxon>Clostridia</taxon>
        <taxon>Eubacteriales</taxon>
        <taxon>Oscillospiraceae</taxon>
        <taxon>Ruminiclostridium</taxon>
    </lineage>
</organism>
<gene>
    <name evidence="1" type="ORF">EHE19_014445</name>
</gene>
<protein>
    <submittedName>
        <fullName evidence="1">Uncharacterized protein</fullName>
    </submittedName>
</protein>
<evidence type="ECO:0000313" key="2">
    <source>
        <dbReference type="Proteomes" id="UP000306409"/>
    </source>
</evidence>
<sequence length="69" mass="7925">MFNHYKKVMKKKIEKYFRLVLRIVAFAFSVAGLALIVIDTSDIKEVINVIAIALVINTFISVEEFCKKC</sequence>
<dbReference type="EMBL" id="CP061336">
    <property type="protein sequence ID" value="QNU66072.1"/>
    <property type="molecule type" value="Genomic_DNA"/>
</dbReference>
<dbReference type="RefSeq" id="WP_137696820.1">
    <property type="nucleotide sequence ID" value="NZ_CP061336.1"/>
</dbReference>
<accession>A0A4U7JHB4</accession>